<protein>
    <submittedName>
        <fullName evidence="6">TetR/AcrR family transcriptional regulator</fullName>
    </submittedName>
</protein>
<gene>
    <name evidence="6" type="ORF">ACFSJ0_50495</name>
</gene>
<accession>A0ABW4GS44</accession>
<evidence type="ECO:0000313" key="7">
    <source>
        <dbReference type="Proteomes" id="UP001597097"/>
    </source>
</evidence>
<feature type="domain" description="HTH tetR-type" evidence="5">
    <location>
        <begin position="15"/>
        <end position="74"/>
    </location>
</feature>
<dbReference type="PANTHER" id="PTHR30055:SF234">
    <property type="entry name" value="HTH-TYPE TRANSCRIPTIONAL REGULATOR BETI"/>
    <property type="match status" value="1"/>
</dbReference>
<evidence type="ECO:0000256" key="4">
    <source>
        <dbReference type="PROSITE-ProRule" id="PRU00335"/>
    </source>
</evidence>
<sequence length="191" mass="20454">MSDTSAPRAMRADAQRNRARLLAAASAAFARAGVETSLDDIARDAAVGSGTLYRHFPTREALVEAVLDDRYESLAAEAAKLQTERSPQEALVAWLKLFVNHLMTYRGLAASVTTALHDETSPLHSACHAMRAAASELVATAQRDGTVRDDIDTSTILRLAAGVAWATEQSPTAPARVEQMLAVLIDGLLRT</sequence>
<name>A0ABW4GS44_9ACTN</name>
<keyword evidence="3" id="KW-0804">Transcription</keyword>
<dbReference type="InterPro" id="IPR049445">
    <property type="entry name" value="TetR_SbtR-like_C"/>
</dbReference>
<evidence type="ECO:0000256" key="3">
    <source>
        <dbReference type="ARBA" id="ARBA00023163"/>
    </source>
</evidence>
<dbReference type="EMBL" id="JBHUCM010000047">
    <property type="protein sequence ID" value="MFD1545350.1"/>
    <property type="molecule type" value="Genomic_DNA"/>
</dbReference>
<feature type="DNA-binding region" description="H-T-H motif" evidence="4">
    <location>
        <begin position="37"/>
        <end position="56"/>
    </location>
</feature>
<evidence type="ECO:0000259" key="5">
    <source>
        <dbReference type="PROSITE" id="PS50977"/>
    </source>
</evidence>
<organism evidence="6 7">
    <name type="scientific">Nonomuraea guangzhouensis</name>
    <dbReference type="NCBI Taxonomy" id="1291555"/>
    <lineage>
        <taxon>Bacteria</taxon>
        <taxon>Bacillati</taxon>
        <taxon>Actinomycetota</taxon>
        <taxon>Actinomycetes</taxon>
        <taxon>Streptosporangiales</taxon>
        <taxon>Streptosporangiaceae</taxon>
        <taxon>Nonomuraea</taxon>
    </lineage>
</organism>
<proteinExistence type="predicted"/>
<evidence type="ECO:0000256" key="1">
    <source>
        <dbReference type="ARBA" id="ARBA00023015"/>
    </source>
</evidence>
<dbReference type="Pfam" id="PF21597">
    <property type="entry name" value="TetR_C_43"/>
    <property type="match status" value="1"/>
</dbReference>
<dbReference type="InterPro" id="IPR001647">
    <property type="entry name" value="HTH_TetR"/>
</dbReference>
<keyword evidence="2 4" id="KW-0238">DNA-binding</keyword>
<comment type="caution">
    <text evidence="6">The sequence shown here is derived from an EMBL/GenBank/DDBJ whole genome shotgun (WGS) entry which is preliminary data.</text>
</comment>
<keyword evidence="1" id="KW-0805">Transcription regulation</keyword>
<dbReference type="InterPro" id="IPR050109">
    <property type="entry name" value="HTH-type_TetR-like_transc_reg"/>
</dbReference>
<keyword evidence="7" id="KW-1185">Reference proteome</keyword>
<dbReference type="Pfam" id="PF00440">
    <property type="entry name" value="TetR_N"/>
    <property type="match status" value="1"/>
</dbReference>
<dbReference type="RefSeq" id="WP_219532071.1">
    <property type="nucleotide sequence ID" value="NZ_JAHKRM010000013.1"/>
</dbReference>
<reference evidence="7" key="1">
    <citation type="journal article" date="2019" name="Int. J. Syst. Evol. Microbiol.">
        <title>The Global Catalogue of Microorganisms (GCM) 10K type strain sequencing project: providing services to taxonomists for standard genome sequencing and annotation.</title>
        <authorList>
            <consortium name="The Broad Institute Genomics Platform"/>
            <consortium name="The Broad Institute Genome Sequencing Center for Infectious Disease"/>
            <person name="Wu L."/>
            <person name="Ma J."/>
        </authorList>
    </citation>
    <scope>NUCLEOTIDE SEQUENCE [LARGE SCALE GENOMIC DNA]</scope>
    <source>
        <strain evidence="7">CGMCC 1.15399</strain>
    </source>
</reference>
<dbReference type="PROSITE" id="PS50977">
    <property type="entry name" value="HTH_TETR_2"/>
    <property type="match status" value="1"/>
</dbReference>
<dbReference type="Proteomes" id="UP001597097">
    <property type="component" value="Unassembled WGS sequence"/>
</dbReference>
<dbReference type="PANTHER" id="PTHR30055">
    <property type="entry name" value="HTH-TYPE TRANSCRIPTIONAL REGULATOR RUTR"/>
    <property type="match status" value="1"/>
</dbReference>
<evidence type="ECO:0000313" key="6">
    <source>
        <dbReference type="EMBL" id="MFD1545350.1"/>
    </source>
</evidence>
<evidence type="ECO:0000256" key="2">
    <source>
        <dbReference type="ARBA" id="ARBA00023125"/>
    </source>
</evidence>